<comment type="caution">
    <text evidence="1">The sequence shown here is derived from an EMBL/GenBank/DDBJ whole genome shotgun (WGS) entry which is preliminary data.</text>
</comment>
<sequence>MIDKKLSDFTNFFGILSIPPYNGVGSSASSLPLKCMYVLSCYTKCKESFLKILSLFAPKISLFAEMIDFTYMESYVNHDEGTPVFFYSIKKAMNTGIHTDYLKGHSDYGEDQPVKINTFYLIYPL</sequence>
<gene>
    <name evidence="1" type="ORF">GS18_0204330</name>
</gene>
<proteinExistence type="predicted"/>
<name>A0A084H3J7_METID</name>
<dbReference type="AlphaFoldDB" id="A0A084H3J7"/>
<dbReference type="Proteomes" id="UP000028549">
    <property type="component" value="Unassembled WGS sequence"/>
</dbReference>
<evidence type="ECO:0000313" key="1">
    <source>
        <dbReference type="EMBL" id="KEZ54159.1"/>
    </source>
</evidence>
<protein>
    <submittedName>
        <fullName evidence="1">Uncharacterized protein</fullName>
    </submittedName>
</protein>
<evidence type="ECO:0000313" key="2">
    <source>
        <dbReference type="Proteomes" id="UP000028549"/>
    </source>
</evidence>
<keyword evidence="2" id="KW-1185">Reference proteome</keyword>
<accession>A0A084H3J7</accession>
<organism evidence="1 2">
    <name type="scientific">Metabacillus indicus</name>
    <name type="common">Bacillus indicus</name>
    <dbReference type="NCBI Taxonomy" id="246786"/>
    <lineage>
        <taxon>Bacteria</taxon>
        <taxon>Bacillati</taxon>
        <taxon>Bacillota</taxon>
        <taxon>Bacilli</taxon>
        <taxon>Bacillales</taxon>
        <taxon>Bacillaceae</taxon>
        <taxon>Metabacillus</taxon>
    </lineage>
</organism>
<reference evidence="1 2" key="1">
    <citation type="journal article" date="2005" name="Int. J. Syst. Evol. Microbiol.">
        <title>Bacillus cibi sp. nov., isolated from jeotgal, a traditional Korean fermented seafood.</title>
        <authorList>
            <person name="Yoon J.H."/>
            <person name="Lee C.H."/>
            <person name="Oh T.K."/>
        </authorList>
    </citation>
    <scope>NUCLEOTIDE SEQUENCE [LARGE SCALE GENOMIC DNA]</scope>
    <source>
        <strain evidence="1 2">DSM 16189</strain>
    </source>
</reference>
<dbReference type="EMBL" id="JNVC02000001">
    <property type="protein sequence ID" value="KEZ54159.1"/>
    <property type="molecule type" value="Genomic_DNA"/>
</dbReference>